<dbReference type="Pfam" id="PF03171">
    <property type="entry name" value="2OG-FeII_Oxy"/>
    <property type="match status" value="1"/>
</dbReference>
<dbReference type="InterPro" id="IPR050231">
    <property type="entry name" value="Iron_ascorbate_oxido_reductase"/>
</dbReference>
<accession>K4CZT3</accession>
<dbReference type="Gene3D" id="2.60.120.330">
    <property type="entry name" value="B-lactam Antibiotic, Isopenicillin N Synthase, Chain"/>
    <property type="match status" value="1"/>
</dbReference>
<dbReference type="Proteomes" id="UP000004994">
    <property type="component" value="Chromosome 10"/>
</dbReference>
<dbReference type="InterPro" id="IPR044861">
    <property type="entry name" value="IPNS-like_FE2OG_OXY"/>
</dbReference>
<proteinExistence type="predicted"/>
<reference evidence="2" key="1">
    <citation type="journal article" date="2012" name="Nature">
        <title>The tomato genome sequence provides insights into fleshy fruit evolution.</title>
        <authorList>
            <consortium name="Tomato Genome Consortium"/>
        </authorList>
    </citation>
    <scope>NUCLEOTIDE SEQUENCE [LARGE SCALE GENOMIC DNA]</scope>
    <source>
        <strain evidence="2">cv. Heinz 1706</strain>
    </source>
</reference>
<dbReference type="EnsemblPlants" id="Solyc10g045690.1.1">
    <property type="protein sequence ID" value="Solyc10g045690.1.1"/>
    <property type="gene ID" value="Solyc10g045690.1"/>
</dbReference>
<dbReference type="InterPro" id="IPR027443">
    <property type="entry name" value="IPNS-like_sf"/>
</dbReference>
<dbReference type="PANTHER" id="PTHR47990">
    <property type="entry name" value="2-OXOGLUTARATE (2OG) AND FE(II)-DEPENDENT OXYGENASE SUPERFAMILY PROTEIN-RELATED"/>
    <property type="match status" value="1"/>
</dbReference>
<dbReference type="InParanoid" id="K4CZT3"/>
<dbReference type="PhylomeDB" id="K4CZT3"/>
<keyword evidence="3" id="KW-1185">Reference proteome</keyword>
<dbReference type="HOGENOM" id="CLU_1430305_0_0_1"/>
<evidence type="ECO:0000313" key="3">
    <source>
        <dbReference type="Proteomes" id="UP000004994"/>
    </source>
</evidence>
<feature type="domain" description="Isopenicillin N synthase-like Fe(2+) 2OG dioxygenase" evidence="1">
    <location>
        <begin position="95"/>
        <end position="188"/>
    </location>
</feature>
<dbReference type="PaxDb" id="4081-Solyc10g045690.1.1"/>
<name>K4CZT3_SOLLC</name>
<dbReference type="GO" id="GO:0009908">
    <property type="term" value="P:flower development"/>
    <property type="evidence" value="ECO:0000318"/>
    <property type="project" value="GO_Central"/>
</dbReference>
<dbReference type="SUPFAM" id="SSF51197">
    <property type="entry name" value="Clavaminate synthase-like"/>
    <property type="match status" value="1"/>
</dbReference>
<dbReference type="GO" id="GO:0009416">
    <property type="term" value="P:response to light stimulus"/>
    <property type="evidence" value="ECO:0000318"/>
    <property type="project" value="GO_Central"/>
</dbReference>
<reference evidence="2" key="2">
    <citation type="submission" date="2015-06" db="UniProtKB">
        <authorList>
            <consortium name="EnsemblPlants"/>
        </authorList>
    </citation>
    <scope>IDENTIFICATION</scope>
    <source>
        <strain evidence="2">cv. Heinz 1706</strain>
    </source>
</reference>
<dbReference type="Gramene" id="Solyc10g045690.1.1">
    <property type="protein sequence ID" value="Solyc10g045690.1.1"/>
    <property type="gene ID" value="Solyc10g045690.1"/>
</dbReference>
<dbReference type="AlphaFoldDB" id="K4CZT3"/>
<evidence type="ECO:0000313" key="2">
    <source>
        <dbReference type="EnsemblPlants" id="Solyc10g045690.1.1"/>
    </source>
</evidence>
<dbReference type="GO" id="GO:0045544">
    <property type="term" value="F:gibberellin 20-oxidase activity"/>
    <property type="evidence" value="ECO:0000318"/>
    <property type="project" value="GO_Central"/>
</dbReference>
<dbReference type="eggNOG" id="KOG0143">
    <property type="taxonomic scope" value="Eukaryota"/>
</dbReference>
<sequence>MDMFFDITLSEKNKTQRKNREHCVYAIIFTGRFSLKRLWKETFSLQNSIQKGSSHIVEEYLQRTMSTLSLTIMELLGMSLGVQKSHFKSFLEDNESIMRLQYFLPRQNPELTLGTRPQYDPTSLTLLHHVLVCKLQVFEDNKWYSIRPNFNDFVFKIGLSNGRYTSCSHRTMFNNKTPRKSLALFLRPVR</sequence>
<dbReference type="GO" id="GO:0009686">
    <property type="term" value="P:gibberellin biosynthetic process"/>
    <property type="evidence" value="ECO:0000318"/>
    <property type="project" value="GO_Central"/>
</dbReference>
<dbReference type="OMA" id="CSHRTMF"/>
<dbReference type="GO" id="GO:0009826">
    <property type="term" value="P:unidimensional cell growth"/>
    <property type="evidence" value="ECO:0000318"/>
    <property type="project" value="GO_Central"/>
</dbReference>
<organism evidence="2">
    <name type="scientific">Solanum lycopersicum</name>
    <name type="common">Tomato</name>
    <name type="synonym">Lycopersicon esculentum</name>
    <dbReference type="NCBI Taxonomy" id="4081"/>
    <lineage>
        <taxon>Eukaryota</taxon>
        <taxon>Viridiplantae</taxon>
        <taxon>Streptophyta</taxon>
        <taxon>Embryophyta</taxon>
        <taxon>Tracheophyta</taxon>
        <taxon>Spermatophyta</taxon>
        <taxon>Magnoliopsida</taxon>
        <taxon>eudicotyledons</taxon>
        <taxon>Gunneridae</taxon>
        <taxon>Pentapetalae</taxon>
        <taxon>asterids</taxon>
        <taxon>lamiids</taxon>
        <taxon>Solanales</taxon>
        <taxon>Solanaceae</taxon>
        <taxon>Solanoideae</taxon>
        <taxon>Solaneae</taxon>
        <taxon>Solanum</taxon>
        <taxon>Solanum subgen. Lycopersicon</taxon>
    </lineage>
</organism>
<evidence type="ECO:0000259" key="1">
    <source>
        <dbReference type="Pfam" id="PF03171"/>
    </source>
</evidence>
<protein>
    <recommendedName>
        <fullName evidence="1">Isopenicillin N synthase-like Fe(2+) 2OG dioxygenase domain-containing protein</fullName>
    </recommendedName>
</protein>